<accession>A0ABQ4IR18</accession>
<protein>
    <submittedName>
        <fullName evidence="1">Uncharacterized protein</fullName>
    </submittedName>
</protein>
<comment type="caution">
    <text evidence="1">The sequence shown here is derived from an EMBL/GenBank/DDBJ whole genome shotgun (WGS) entry which is preliminary data.</text>
</comment>
<sequence>MLDGDGYRTLVAGATYDFLAAMHGRVAVGDGGCLILQGQGGAAAVVAWPPGTTLLPNGRVGVRVPDVGEIVVGDRVDGSGGFFEAPLTEDDPPGHLPSMPAGCGAAGTAVAVIGSVTRHSDS</sequence>
<evidence type="ECO:0000313" key="2">
    <source>
        <dbReference type="Proteomes" id="UP000643165"/>
    </source>
</evidence>
<gene>
    <name evidence="1" type="ORF">Vlu01_09710</name>
</gene>
<keyword evidence="2" id="KW-1185">Reference proteome</keyword>
<dbReference type="Proteomes" id="UP000643165">
    <property type="component" value="Unassembled WGS sequence"/>
</dbReference>
<proteinExistence type="predicted"/>
<name>A0ABQ4IR18_9ACTN</name>
<dbReference type="EMBL" id="BOPB01000003">
    <property type="protein sequence ID" value="GIJ20347.1"/>
    <property type="molecule type" value="Genomic_DNA"/>
</dbReference>
<evidence type="ECO:0000313" key="1">
    <source>
        <dbReference type="EMBL" id="GIJ20347.1"/>
    </source>
</evidence>
<reference evidence="1 2" key="1">
    <citation type="submission" date="2021-01" db="EMBL/GenBank/DDBJ databases">
        <title>Whole genome shotgun sequence of Verrucosispora lutea NBRC 106530.</title>
        <authorList>
            <person name="Komaki H."/>
            <person name="Tamura T."/>
        </authorList>
    </citation>
    <scope>NUCLEOTIDE SEQUENCE [LARGE SCALE GENOMIC DNA]</scope>
    <source>
        <strain evidence="1 2">NBRC 106530</strain>
    </source>
</reference>
<organism evidence="1 2">
    <name type="scientific">Micromonospora lutea</name>
    <dbReference type="NCBI Taxonomy" id="419825"/>
    <lineage>
        <taxon>Bacteria</taxon>
        <taxon>Bacillati</taxon>
        <taxon>Actinomycetota</taxon>
        <taxon>Actinomycetes</taxon>
        <taxon>Micromonosporales</taxon>
        <taxon>Micromonosporaceae</taxon>
        <taxon>Micromonospora</taxon>
    </lineage>
</organism>